<proteinExistence type="predicted"/>
<protein>
    <recommendedName>
        <fullName evidence="3">N-acetyltransferase domain-containing protein</fullName>
    </recommendedName>
</protein>
<sequence length="161" mass="18254">MSNIAMTRLIPITRENAHHALAIKAGKEDVCFLHYNTHWIGHHIANERIKCDLIEHNNSFVGIVAYGPAFQDGYLLVPEAQEVAELHHLLIQPESQRSGIGQQVVQQVAQYLLQQGHTQLRVAHHPEAEKAAKFYQKLGFHEISKNYEDDTMLSIQLSDLS</sequence>
<evidence type="ECO:0000313" key="5">
    <source>
        <dbReference type="Proteomes" id="UP000202440"/>
    </source>
</evidence>
<organism evidence="4 5">
    <name type="scientific">Bacterioplanes sanyensis</name>
    <dbReference type="NCBI Taxonomy" id="1249553"/>
    <lineage>
        <taxon>Bacteria</taxon>
        <taxon>Pseudomonadati</taxon>
        <taxon>Pseudomonadota</taxon>
        <taxon>Gammaproteobacteria</taxon>
        <taxon>Oceanospirillales</taxon>
        <taxon>Oceanospirillaceae</taxon>
        <taxon>Bacterioplanes</taxon>
    </lineage>
</organism>
<keyword evidence="1" id="KW-0808">Transferase</keyword>
<dbReference type="InterPro" id="IPR050832">
    <property type="entry name" value="Bact_Acetyltransf"/>
</dbReference>
<accession>A0A222FHJ6</accession>
<evidence type="ECO:0000313" key="4">
    <source>
        <dbReference type="EMBL" id="ASP38112.1"/>
    </source>
</evidence>
<dbReference type="AlphaFoldDB" id="A0A222FHJ6"/>
<evidence type="ECO:0000256" key="2">
    <source>
        <dbReference type="ARBA" id="ARBA00023315"/>
    </source>
</evidence>
<gene>
    <name evidence="4" type="ORF">CHH28_05180</name>
</gene>
<name>A0A222FHJ6_9GAMM</name>
<reference evidence="4 5" key="1">
    <citation type="submission" date="2017-07" db="EMBL/GenBank/DDBJ databases">
        <title>Annotated genome sequence of Bacterioplanes sanyensis isolated from Red Sea.</title>
        <authorList>
            <person name="Rehman Z.U."/>
        </authorList>
    </citation>
    <scope>NUCLEOTIDE SEQUENCE [LARGE SCALE GENOMIC DNA]</scope>
    <source>
        <strain evidence="4 5">NV9</strain>
    </source>
</reference>
<dbReference type="Gene3D" id="3.40.630.30">
    <property type="match status" value="1"/>
</dbReference>
<feature type="domain" description="N-acetyltransferase" evidence="3">
    <location>
        <begin position="11"/>
        <end position="158"/>
    </location>
</feature>
<dbReference type="EMBL" id="CP022530">
    <property type="protein sequence ID" value="ASP38112.1"/>
    <property type="molecule type" value="Genomic_DNA"/>
</dbReference>
<dbReference type="RefSeq" id="WP_094059311.1">
    <property type="nucleotide sequence ID" value="NZ_CP022530.1"/>
</dbReference>
<keyword evidence="2" id="KW-0012">Acyltransferase</keyword>
<evidence type="ECO:0000259" key="3">
    <source>
        <dbReference type="PROSITE" id="PS51186"/>
    </source>
</evidence>
<dbReference type="InterPro" id="IPR016181">
    <property type="entry name" value="Acyl_CoA_acyltransferase"/>
</dbReference>
<keyword evidence="5" id="KW-1185">Reference proteome</keyword>
<dbReference type="PROSITE" id="PS51186">
    <property type="entry name" value="GNAT"/>
    <property type="match status" value="1"/>
</dbReference>
<dbReference type="PANTHER" id="PTHR43877">
    <property type="entry name" value="AMINOALKYLPHOSPHONATE N-ACETYLTRANSFERASE-RELATED-RELATED"/>
    <property type="match status" value="1"/>
</dbReference>
<evidence type="ECO:0000256" key="1">
    <source>
        <dbReference type="ARBA" id="ARBA00022679"/>
    </source>
</evidence>
<dbReference type="SUPFAM" id="SSF55729">
    <property type="entry name" value="Acyl-CoA N-acyltransferases (Nat)"/>
    <property type="match status" value="1"/>
</dbReference>
<dbReference type="GO" id="GO:0016747">
    <property type="term" value="F:acyltransferase activity, transferring groups other than amino-acyl groups"/>
    <property type="evidence" value="ECO:0007669"/>
    <property type="project" value="InterPro"/>
</dbReference>
<dbReference type="InterPro" id="IPR000182">
    <property type="entry name" value="GNAT_dom"/>
</dbReference>
<dbReference type="PANTHER" id="PTHR43877:SF1">
    <property type="entry name" value="ACETYLTRANSFERASE"/>
    <property type="match status" value="1"/>
</dbReference>
<dbReference type="Pfam" id="PF00583">
    <property type="entry name" value="Acetyltransf_1"/>
    <property type="match status" value="1"/>
</dbReference>
<dbReference type="Proteomes" id="UP000202440">
    <property type="component" value="Chromosome"/>
</dbReference>
<dbReference type="OrthoDB" id="8304386at2"/>
<dbReference type="KEGG" id="bsan:CHH28_05180"/>